<evidence type="ECO:0000256" key="3">
    <source>
        <dbReference type="RuleBase" id="RU362132"/>
    </source>
</evidence>
<protein>
    <submittedName>
        <fullName evidence="7">Putative 2-ketoarginine decarboxylase AruI</fullName>
    </submittedName>
</protein>
<dbReference type="SUPFAM" id="SSF52518">
    <property type="entry name" value="Thiamin diphosphate-binding fold (THDP-binding)"/>
    <property type="match status" value="2"/>
</dbReference>
<keyword evidence="2 3" id="KW-0786">Thiamine pyrophosphate</keyword>
<feature type="domain" description="Thiamine pyrophosphate enzyme TPP-binding" evidence="5">
    <location>
        <begin position="390"/>
        <end position="535"/>
    </location>
</feature>
<dbReference type="Pfam" id="PF00205">
    <property type="entry name" value="TPP_enzyme_M"/>
    <property type="match status" value="1"/>
</dbReference>
<dbReference type="GO" id="GO:0003984">
    <property type="term" value="F:acetolactate synthase activity"/>
    <property type="evidence" value="ECO:0007669"/>
    <property type="project" value="TreeGrafter"/>
</dbReference>
<dbReference type="GO" id="GO:0009099">
    <property type="term" value="P:L-valine biosynthetic process"/>
    <property type="evidence" value="ECO:0007669"/>
    <property type="project" value="TreeGrafter"/>
</dbReference>
<dbReference type="OrthoDB" id="4494979at2"/>
<dbReference type="GO" id="GO:0050660">
    <property type="term" value="F:flavin adenine dinucleotide binding"/>
    <property type="evidence" value="ECO:0007669"/>
    <property type="project" value="TreeGrafter"/>
</dbReference>
<dbReference type="Pfam" id="PF02776">
    <property type="entry name" value="TPP_enzyme_N"/>
    <property type="match status" value="1"/>
</dbReference>
<evidence type="ECO:0000256" key="1">
    <source>
        <dbReference type="ARBA" id="ARBA00007812"/>
    </source>
</evidence>
<dbReference type="InterPro" id="IPR029061">
    <property type="entry name" value="THDP-binding"/>
</dbReference>
<dbReference type="Proteomes" id="UP000287171">
    <property type="component" value="Unassembled WGS sequence"/>
</dbReference>
<dbReference type="GO" id="GO:0000287">
    <property type="term" value="F:magnesium ion binding"/>
    <property type="evidence" value="ECO:0007669"/>
    <property type="project" value="InterPro"/>
</dbReference>
<dbReference type="Gene3D" id="3.40.50.1220">
    <property type="entry name" value="TPP-binding domain"/>
    <property type="match status" value="1"/>
</dbReference>
<dbReference type="FunFam" id="3.40.50.970:FF:000007">
    <property type="entry name" value="Acetolactate synthase"/>
    <property type="match status" value="1"/>
</dbReference>
<comment type="similarity">
    <text evidence="1 3">Belongs to the TPP enzyme family.</text>
</comment>
<dbReference type="Gene3D" id="3.40.50.970">
    <property type="match status" value="2"/>
</dbReference>
<evidence type="ECO:0000259" key="5">
    <source>
        <dbReference type="Pfam" id="PF02775"/>
    </source>
</evidence>
<evidence type="ECO:0000256" key="2">
    <source>
        <dbReference type="ARBA" id="ARBA00023052"/>
    </source>
</evidence>
<dbReference type="InterPro" id="IPR012000">
    <property type="entry name" value="Thiamin_PyroP_enz_cen_dom"/>
</dbReference>
<dbReference type="InterPro" id="IPR011766">
    <property type="entry name" value="TPP_enzyme_TPP-bd"/>
</dbReference>
<dbReference type="InterPro" id="IPR012001">
    <property type="entry name" value="Thiamin_PyroP_enz_TPP-bd_dom"/>
</dbReference>
<evidence type="ECO:0000313" key="8">
    <source>
        <dbReference type="Proteomes" id="UP000287171"/>
    </source>
</evidence>
<dbReference type="EMBL" id="BIFT01000002">
    <property type="protein sequence ID" value="GCE30750.1"/>
    <property type="molecule type" value="Genomic_DNA"/>
</dbReference>
<dbReference type="InterPro" id="IPR029035">
    <property type="entry name" value="DHS-like_NAD/FAD-binding_dom"/>
</dbReference>
<reference evidence="8" key="1">
    <citation type="submission" date="2018-12" db="EMBL/GenBank/DDBJ databases">
        <title>Tengunoibacter tsumagoiensis gen. nov., sp. nov., Dictyobacter kobayashii sp. nov., D. alpinus sp. nov., and D. joshuensis sp. nov. and description of Dictyobacteraceae fam. nov. within the order Ktedonobacterales isolated from Tengu-no-mugimeshi.</title>
        <authorList>
            <person name="Wang C.M."/>
            <person name="Zheng Y."/>
            <person name="Sakai Y."/>
            <person name="Toyoda A."/>
            <person name="Minakuchi Y."/>
            <person name="Abe K."/>
            <person name="Yokota A."/>
            <person name="Yabe S."/>
        </authorList>
    </citation>
    <scope>NUCLEOTIDE SEQUENCE [LARGE SCALE GENOMIC DNA]</scope>
    <source>
        <strain evidence="8">Uno16</strain>
    </source>
</reference>
<dbReference type="PANTHER" id="PTHR18968">
    <property type="entry name" value="THIAMINE PYROPHOSPHATE ENZYMES"/>
    <property type="match status" value="1"/>
</dbReference>
<keyword evidence="8" id="KW-1185">Reference proteome</keyword>
<dbReference type="SUPFAM" id="SSF52467">
    <property type="entry name" value="DHS-like NAD/FAD-binding domain"/>
    <property type="match status" value="1"/>
</dbReference>
<evidence type="ECO:0000259" key="6">
    <source>
        <dbReference type="Pfam" id="PF02776"/>
    </source>
</evidence>
<dbReference type="CDD" id="cd00568">
    <property type="entry name" value="TPP_enzymes"/>
    <property type="match status" value="1"/>
</dbReference>
<dbReference type="GO" id="GO:0030976">
    <property type="term" value="F:thiamine pyrophosphate binding"/>
    <property type="evidence" value="ECO:0007669"/>
    <property type="project" value="InterPro"/>
</dbReference>
<dbReference type="PROSITE" id="PS00187">
    <property type="entry name" value="TPP_ENZYMES"/>
    <property type="match status" value="1"/>
</dbReference>
<sequence length="556" mass="60359">MTNRQHLTGAQAVTAALRAYNVDTIFGIPGVHTLPIYDAIYHEPGLRHILARHEQGAGFMAEGYARATGRPGVVCTITGPGVTNVTTPAASAYADSIPLLIISSSLSRASQGRARGELHEVKDQLGVMQSLVGWTRAVNYVEEIPEAIHDAFRMMQQGRPRGAYIQIPYDLLTQSADVDITIAGPVERPLPSIEAMANAVEVLRESRRPLIIAGAGVTASNANKQLLQLAELLQAPVLLGSKSHDVLPTQHPLVLATNDNLPLELDAFIATRDAVLVVGSKLGAERTADRRLPLPEKLIHIDIDPMEIGHNYRTQIGIVSDAKVALEALYKFLKEFPQECRAPYSALDDLREALYLHTVEYQGENFRMLEGVSAALEQMPEDTVVVADMTMLGYAAAQYLPMRHPRTFIHPAELCTIGSGLPLAIGAQAGLPGRPVIALCGDGGFLLNSSELATASQEKLPVIVVIFNDATFTRVKTDQHQNYDSRYIATDLLAPDYVALARAFHAESMRVTTPEELSTAIQQSANHAGPTVIEVPLLVRPWQKEQSTEHTAITLA</sequence>
<dbReference type="CDD" id="cd07035">
    <property type="entry name" value="TPP_PYR_POX_like"/>
    <property type="match status" value="1"/>
</dbReference>
<dbReference type="GO" id="GO:0005948">
    <property type="term" value="C:acetolactate synthase complex"/>
    <property type="evidence" value="ECO:0007669"/>
    <property type="project" value="TreeGrafter"/>
</dbReference>
<dbReference type="GO" id="GO:0009097">
    <property type="term" value="P:isoleucine biosynthetic process"/>
    <property type="evidence" value="ECO:0007669"/>
    <property type="project" value="TreeGrafter"/>
</dbReference>
<dbReference type="InterPro" id="IPR045229">
    <property type="entry name" value="TPP_enz"/>
</dbReference>
<dbReference type="RefSeq" id="WP_126630798.1">
    <property type="nucleotide sequence ID" value="NZ_BIFT01000002.1"/>
</dbReference>
<gene>
    <name evidence="7" type="primary">aruI</name>
    <name evidence="7" type="ORF">KDA_62340</name>
</gene>
<accession>A0A402BHH8</accession>
<dbReference type="InterPro" id="IPR000399">
    <property type="entry name" value="TPP-bd_CS"/>
</dbReference>
<feature type="domain" description="Thiamine pyrophosphate enzyme N-terminal TPP-binding" evidence="6">
    <location>
        <begin position="8"/>
        <end position="125"/>
    </location>
</feature>
<dbReference type="AlphaFoldDB" id="A0A402BHH8"/>
<feature type="domain" description="Thiamine pyrophosphate enzyme central" evidence="4">
    <location>
        <begin position="197"/>
        <end position="329"/>
    </location>
</feature>
<dbReference type="Pfam" id="PF02775">
    <property type="entry name" value="TPP_enzyme_C"/>
    <property type="match status" value="1"/>
</dbReference>
<proteinExistence type="inferred from homology"/>
<evidence type="ECO:0000313" key="7">
    <source>
        <dbReference type="EMBL" id="GCE30750.1"/>
    </source>
</evidence>
<evidence type="ECO:0000259" key="4">
    <source>
        <dbReference type="Pfam" id="PF00205"/>
    </source>
</evidence>
<name>A0A402BHH8_9CHLR</name>
<comment type="caution">
    <text evidence="7">The sequence shown here is derived from an EMBL/GenBank/DDBJ whole genome shotgun (WGS) entry which is preliminary data.</text>
</comment>
<dbReference type="PANTHER" id="PTHR18968:SF167">
    <property type="entry name" value="ACETOLACTATE SYNTHASE LARGE SUBUNIT ILVB2-RELATED"/>
    <property type="match status" value="1"/>
</dbReference>
<organism evidence="7 8">
    <name type="scientific">Dictyobacter alpinus</name>
    <dbReference type="NCBI Taxonomy" id="2014873"/>
    <lineage>
        <taxon>Bacteria</taxon>
        <taxon>Bacillati</taxon>
        <taxon>Chloroflexota</taxon>
        <taxon>Ktedonobacteria</taxon>
        <taxon>Ktedonobacterales</taxon>
        <taxon>Dictyobacteraceae</taxon>
        <taxon>Dictyobacter</taxon>
    </lineage>
</organism>